<dbReference type="AlphaFoldDB" id="A0AA97LA01"/>
<feature type="compositionally biased region" description="Basic residues" evidence="1">
    <location>
        <begin position="642"/>
        <end position="652"/>
    </location>
</feature>
<dbReference type="GeneID" id="129337774"/>
<sequence length="713" mass="74241">MVGAAGRTAASGASGGERSSAGSGVEPGLTSEGSSDLGSNRERGVGRGRLRDRRSLYFRPPLRAACICAAFMEGGMSGRLFESEAAPPVPAPPARGKPEFRGKPSTGSGENPGDFPPVPRPPSTPAPPRRGLFWGGAPRKPGLAPCGRTRKAVPSRLPAAPPAQPRLRAGRPPAQQRPDSTLSAAAPAPHGARAAPGAPSGAPSERRGALREGCPVLLRPAPGEAPSGERAGGAPRERAAAKPQKAAPERGAAPPRRAAQSPCPFLPGGQTGPDAAQRCSGKGAGLWEGTCLRIAPLGPPSGLASACKGSAAPPAPARRVRLSGGLLSPDRIPRRRAPSARGAQARVRGCEASFAPAPGKHKLGSAWYGAAGARPLHGALPKLRGPLPSCFLRASRGGGTECEEGLEIRLERDAEPRLPPPPLRRDRPASFREPGRAGGGSLRRVALAAPPTSRGCPEAPTEKGERDTPQPRPLAKAPRSLSTPTRPKKFAQPRTFAARRSRRARKRFPLTRVFARPSHVRALPAKPLFSPSGLWPQLPTAPRQPESAPSAAAPPARPQHPYDNCKRPAGAGERARRPEALPPAGRRRAVTAALPSPPPAPPARPARRAPKLCSSLRGPRLATYSAAAAVPSLRAAGARLHPPPKGRRRRALSRGAAQKKAARGREDAPSRGMGSGRRRRRAGGRRAQRRQRQPASPPLPLRAGAERGAMCLC</sequence>
<evidence type="ECO:0000313" key="3">
    <source>
        <dbReference type="RefSeq" id="XP_054847699.1"/>
    </source>
</evidence>
<accession>A0AA97LA01</accession>
<dbReference type="Proteomes" id="UP001190640">
    <property type="component" value="Chromosome 11"/>
</dbReference>
<protein>
    <submittedName>
        <fullName evidence="3">Basic salivary proline-rich protein 2-like</fullName>
    </submittedName>
</protein>
<feature type="compositionally biased region" description="Basic residues" evidence="1">
    <location>
        <begin position="486"/>
        <end position="509"/>
    </location>
</feature>
<evidence type="ECO:0000256" key="1">
    <source>
        <dbReference type="SAM" id="MobiDB-lite"/>
    </source>
</evidence>
<feature type="compositionally biased region" description="Low complexity" evidence="1">
    <location>
        <begin position="165"/>
        <end position="203"/>
    </location>
</feature>
<evidence type="ECO:0000313" key="2">
    <source>
        <dbReference type="Proteomes" id="UP001190640"/>
    </source>
</evidence>
<feature type="compositionally biased region" description="Pro residues" evidence="1">
    <location>
        <begin position="114"/>
        <end position="128"/>
    </location>
</feature>
<feature type="compositionally biased region" description="Basic and acidic residues" evidence="1">
    <location>
        <begin position="460"/>
        <end position="469"/>
    </location>
</feature>
<name>A0AA97LA01_EUBMA</name>
<feature type="compositionally biased region" description="Low complexity" evidence="1">
    <location>
        <begin position="1"/>
        <end position="24"/>
    </location>
</feature>
<feature type="compositionally biased region" description="Basic and acidic residues" evidence="1">
    <location>
        <begin position="406"/>
        <end position="416"/>
    </location>
</feature>
<proteinExistence type="predicted"/>
<feature type="compositionally biased region" description="Basic residues" evidence="1">
    <location>
        <begin position="676"/>
        <end position="692"/>
    </location>
</feature>
<feature type="region of interest" description="Disordered" evidence="1">
    <location>
        <begin position="82"/>
        <end position="282"/>
    </location>
</feature>
<organism evidence="2 3">
    <name type="scientific">Eublepharis macularius</name>
    <name type="common">Leopard gecko</name>
    <name type="synonym">Cyrtodactylus macularius</name>
    <dbReference type="NCBI Taxonomy" id="481883"/>
    <lineage>
        <taxon>Eukaryota</taxon>
        <taxon>Metazoa</taxon>
        <taxon>Chordata</taxon>
        <taxon>Craniata</taxon>
        <taxon>Vertebrata</taxon>
        <taxon>Euteleostomi</taxon>
        <taxon>Lepidosauria</taxon>
        <taxon>Squamata</taxon>
        <taxon>Bifurcata</taxon>
        <taxon>Gekkota</taxon>
        <taxon>Eublepharidae</taxon>
        <taxon>Eublepharinae</taxon>
        <taxon>Eublepharis</taxon>
    </lineage>
</organism>
<gene>
    <name evidence="3" type="primary">LOC129337774</name>
</gene>
<feature type="compositionally biased region" description="Basic and acidic residues" evidence="1">
    <location>
        <begin position="423"/>
        <end position="435"/>
    </location>
</feature>
<dbReference type="KEGG" id="emc:129337774"/>
<feature type="compositionally biased region" description="Low complexity" evidence="1">
    <location>
        <begin position="249"/>
        <end position="259"/>
    </location>
</feature>
<keyword evidence="2" id="KW-1185">Reference proteome</keyword>
<feature type="region of interest" description="Disordered" evidence="1">
    <location>
        <begin position="303"/>
        <end position="346"/>
    </location>
</feature>
<feature type="region of interest" description="Disordered" evidence="1">
    <location>
        <begin position="1"/>
        <end position="53"/>
    </location>
</feature>
<dbReference type="RefSeq" id="XP_054847699.1">
    <property type="nucleotide sequence ID" value="XM_054991724.1"/>
</dbReference>
<feature type="compositionally biased region" description="Pro residues" evidence="1">
    <location>
        <begin position="595"/>
        <end position="604"/>
    </location>
</feature>
<feature type="compositionally biased region" description="Low complexity" evidence="1">
    <location>
        <begin position="541"/>
        <end position="554"/>
    </location>
</feature>
<reference evidence="3" key="1">
    <citation type="submission" date="2025-08" db="UniProtKB">
        <authorList>
            <consortium name="RefSeq"/>
        </authorList>
    </citation>
    <scope>IDENTIFICATION</scope>
    <source>
        <tissue evidence="3">Blood</tissue>
    </source>
</reference>
<feature type="region of interest" description="Disordered" evidence="1">
    <location>
        <begin position="395"/>
        <end position="614"/>
    </location>
</feature>
<feature type="region of interest" description="Disordered" evidence="1">
    <location>
        <begin position="630"/>
        <end position="713"/>
    </location>
</feature>